<name>A0A4C1Z934_EUMVA</name>
<gene>
    <name evidence="2" type="ORF">EVAR_59041_1</name>
</gene>
<proteinExistence type="predicted"/>
<feature type="region of interest" description="Disordered" evidence="1">
    <location>
        <begin position="175"/>
        <end position="205"/>
    </location>
</feature>
<sequence length="205" mass="21414">MQKNTVSNSLIYPTPATAQLASLPGTPAVRAKSPGRLGFLGKHFAIGGWNIFLRVPFPVENEPYCGLAIRIRSGRAPGGACGSYWSHFPRIRAVFGNSRLQTKPTAAAARLLLVIRSADVSEKIIGAAERNVKASAALLGGVSAVCDIITDGDESSGLLDKCECREVCGLRSPVASGVGTQRSPGDRAGRPLTTGKNGSARATKL</sequence>
<dbReference type="AlphaFoldDB" id="A0A4C1Z934"/>
<accession>A0A4C1Z934</accession>
<keyword evidence="3" id="KW-1185">Reference proteome</keyword>
<protein>
    <submittedName>
        <fullName evidence="2">Uncharacterized protein</fullName>
    </submittedName>
</protein>
<organism evidence="2 3">
    <name type="scientific">Eumeta variegata</name>
    <name type="common">Bagworm moth</name>
    <name type="synonym">Eumeta japonica</name>
    <dbReference type="NCBI Taxonomy" id="151549"/>
    <lineage>
        <taxon>Eukaryota</taxon>
        <taxon>Metazoa</taxon>
        <taxon>Ecdysozoa</taxon>
        <taxon>Arthropoda</taxon>
        <taxon>Hexapoda</taxon>
        <taxon>Insecta</taxon>
        <taxon>Pterygota</taxon>
        <taxon>Neoptera</taxon>
        <taxon>Endopterygota</taxon>
        <taxon>Lepidoptera</taxon>
        <taxon>Glossata</taxon>
        <taxon>Ditrysia</taxon>
        <taxon>Tineoidea</taxon>
        <taxon>Psychidae</taxon>
        <taxon>Oiketicinae</taxon>
        <taxon>Eumeta</taxon>
    </lineage>
</organism>
<comment type="caution">
    <text evidence="2">The sequence shown here is derived from an EMBL/GenBank/DDBJ whole genome shotgun (WGS) entry which is preliminary data.</text>
</comment>
<reference evidence="2 3" key="1">
    <citation type="journal article" date="2019" name="Commun. Biol.">
        <title>The bagworm genome reveals a unique fibroin gene that provides high tensile strength.</title>
        <authorList>
            <person name="Kono N."/>
            <person name="Nakamura H."/>
            <person name="Ohtoshi R."/>
            <person name="Tomita M."/>
            <person name="Numata K."/>
            <person name="Arakawa K."/>
        </authorList>
    </citation>
    <scope>NUCLEOTIDE SEQUENCE [LARGE SCALE GENOMIC DNA]</scope>
</reference>
<dbReference type="Proteomes" id="UP000299102">
    <property type="component" value="Unassembled WGS sequence"/>
</dbReference>
<evidence type="ECO:0000256" key="1">
    <source>
        <dbReference type="SAM" id="MobiDB-lite"/>
    </source>
</evidence>
<evidence type="ECO:0000313" key="3">
    <source>
        <dbReference type="Proteomes" id="UP000299102"/>
    </source>
</evidence>
<evidence type="ECO:0000313" key="2">
    <source>
        <dbReference type="EMBL" id="GBP84398.1"/>
    </source>
</evidence>
<dbReference type="EMBL" id="BGZK01001676">
    <property type="protein sequence ID" value="GBP84398.1"/>
    <property type="molecule type" value="Genomic_DNA"/>
</dbReference>